<dbReference type="STRING" id="52904.ENSSMAP00000022189"/>
<evidence type="ECO:0000256" key="5">
    <source>
        <dbReference type="PROSITE-ProRule" id="PRU00176"/>
    </source>
</evidence>
<keyword evidence="4" id="KW-0175">Coiled coil</keyword>
<feature type="domain" description="FH2" evidence="8">
    <location>
        <begin position="93"/>
        <end position="506"/>
    </location>
</feature>
<accession>A0A2U9B061</accession>
<sequence>MKEADPSRENLLTWECEQPWSSGLKPAARLCLDTLDFSDLWDEEDSAEDEGTVPICESSTGLQAPPAPPPLPLLPPPLPPPPPPLGPALPSTSLKGTSVTCRTLKLHWREMQTLAPLPRMTRFGTQTIWAALEPVHVDTNRLQHLFESKGSTCFNVASGRKKQPSVSVLGMKRSNIITITLSSLPPPRLLPPAIYSMDSSVLDREDVQRLQALIPTEEELCLIKDAKAQNPHAHLAQAELCLLTLGDISHLSSRLQLWAFALDYDSLEREIAEPLFHLKMAMEQLAASQTFRCILATVLAIGNFLNGCKARGFELSYLGKLSQVRDTHSRQPLLHHVCVLLLQLYPQSSDLYSDISAVTKAGKCDYALVQSNLSQLDALCKESWEQLKVVDKAEEKRKGGKGERRRAAAGDEAQEGSLRHRLPKILKECEEKLKVLRAVHRRVVNRFHSFLLFLGYSRATVRDTRAEDFCRTISNFSLEYRSTRQDVLLHRERERHRSGAQSQGTRTPAGRRTCQHTPSHDGERSNEQCELEQLLLRPDASLPRGRRRTAHLQESGRQTSSDPAQTMDWSPSSASSLMASSNVTNKNDPRSLNSRVFIGNLNTLLVTKADVEAIFSKYGKIVGCSMHKGYAFVQYANERNARTAVTSEDGRMIVGQVLDINLAGEPKPHRSKTAKRSAGDMYSSSFDLDYDFQRDYYDRMYSYQSRVPPPPPPLSRAVIPSKRPRVSVSGGAIRRTKTSFSSSSKSSQRTSRTVRADDLQTIKRELAQIKHKVDYLLESLDRMEKDHGRKSGSDTMTTEMQEIAITEEKPLLTGQTDGAKDAELAARILLDQGQEHSVETPHGVLHVTLHGTRTTRRPAILTFHDVGLDGESSSSPVSVT</sequence>
<evidence type="ECO:0000256" key="6">
    <source>
        <dbReference type="SAM" id="MobiDB-lite"/>
    </source>
</evidence>
<keyword evidence="10" id="KW-1185">Reference proteome</keyword>
<dbReference type="AlphaFoldDB" id="A0A2U9B061"/>
<dbReference type="InterPro" id="IPR000504">
    <property type="entry name" value="RRM_dom"/>
</dbReference>
<dbReference type="SUPFAM" id="SSF54928">
    <property type="entry name" value="RNA-binding domain, RBD"/>
    <property type="match status" value="1"/>
</dbReference>
<name>A0A2U9B061_SCOMX</name>
<dbReference type="InterPro" id="IPR012677">
    <property type="entry name" value="Nucleotide-bd_a/b_plait_sf"/>
</dbReference>
<evidence type="ECO:0000256" key="2">
    <source>
        <dbReference type="ARBA" id="ARBA00008631"/>
    </source>
</evidence>
<protein>
    <submittedName>
        <fullName evidence="9">Putative FH1/FH2 domain-containing protein 1-like</fullName>
    </submittedName>
</protein>
<dbReference type="Gene3D" id="1.20.58.2220">
    <property type="entry name" value="Formin, FH2 domain"/>
    <property type="match status" value="1"/>
</dbReference>
<dbReference type="Gene3D" id="3.40.50.1820">
    <property type="entry name" value="alpha/beta hydrolase"/>
    <property type="match status" value="1"/>
</dbReference>
<dbReference type="Pfam" id="PF02181">
    <property type="entry name" value="FH2"/>
    <property type="match status" value="1"/>
</dbReference>
<feature type="compositionally biased region" description="Pro residues" evidence="6">
    <location>
        <begin position="65"/>
        <end position="87"/>
    </location>
</feature>
<evidence type="ECO:0000256" key="1">
    <source>
        <dbReference type="ARBA" id="ARBA00005598"/>
    </source>
</evidence>
<dbReference type="GO" id="GO:0051015">
    <property type="term" value="F:actin filament binding"/>
    <property type="evidence" value="ECO:0007669"/>
    <property type="project" value="TreeGrafter"/>
</dbReference>
<proteinExistence type="inferred from homology"/>
<dbReference type="Pfam" id="PF03096">
    <property type="entry name" value="Ndr"/>
    <property type="match status" value="1"/>
</dbReference>
<dbReference type="SMART" id="SM00360">
    <property type="entry name" value="RRM"/>
    <property type="match status" value="1"/>
</dbReference>
<feature type="region of interest" description="Disordered" evidence="6">
    <location>
        <begin position="491"/>
        <end position="592"/>
    </location>
</feature>
<gene>
    <name evidence="9" type="ORF">SMAX5B_008078</name>
</gene>
<dbReference type="Gene3D" id="3.30.70.330">
    <property type="match status" value="1"/>
</dbReference>
<dbReference type="InterPro" id="IPR015425">
    <property type="entry name" value="FH2_Formin"/>
</dbReference>
<feature type="compositionally biased region" description="Low complexity" evidence="6">
    <location>
        <begin position="570"/>
        <end position="581"/>
    </location>
</feature>
<dbReference type="GO" id="GO:0005856">
    <property type="term" value="C:cytoskeleton"/>
    <property type="evidence" value="ECO:0007669"/>
    <property type="project" value="TreeGrafter"/>
</dbReference>
<dbReference type="Proteomes" id="UP000246464">
    <property type="component" value="Chromosome 2"/>
</dbReference>
<feature type="compositionally biased region" description="Polar residues" evidence="6">
    <location>
        <begin position="555"/>
        <end position="569"/>
    </location>
</feature>
<evidence type="ECO:0000313" key="10">
    <source>
        <dbReference type="Proteomes" id="UP000246464"/>
    </source>
</evidence>
<dbReference type="Pfam" id="PF00076">
    <property type="entry name" value="RRM_1"/>
    <property type="match status" value="1"/>
</dbReference>
<evidence type="ECO:0000256" key="4">
    <source>
        <dbReference type="ARBA" id="ARBA00023054"/>
    </source>
</evidence>
<feature type="region of interest" description="Disordered" evidence="6">
    <location>
        <begin position="42"/>
        <end position="93"/>
    </location>
</feature>
<dbReference type="PANTHER" id="PTHR45920:SF4">
    <property type="entry name" value="FORMIN HOMOLOGY 2 DOMAIN CONTAINING, ISOFORM I"/>
    <property type="match status" value="1"/>
</dbReference>
<evidence type="ECO:0000313" key="9">
    <source>
        <dbReference type="EMBL" id="AWO97191.1"/>
    </source>
</evidence>
<dbReference type="InterPro" id="IPR042201">
    <property type="entry name" value="FH2_Formin_sf"/>
</dbReference>
<feature type="domain" description="RRM" evidence="7">
    <location>
        <begin position="594"/>
        <end position="665"/>
    </location>
</feature>
<dbReference type="InterPro" id="IPR029058">
    <property type="entry name" value="AB_hydrolase_fold"/>
</dbReference>
<evidence type="ECO:0000256" key="3">
    <source>
        <dbReference type="ARBA" id="ARBA00022884"/>
    </source>
</evidence>
<dbReference type="CDD" id="cd12603">
    <property type="entry name" value="RRM_hnRNPC"/>
    <property type="match status" value="1"/>
</dbReference>
<keyword evidence="3 5" id="KW-0694">RNA-binding</keyword>
<feature type="compositionally biased region" description="Acidic residues" evidence="6">
    <location>
        <begin position="42"/>
        <end position="51"/>
    </location>
</feature>
<evidence type="ECO:0000259" key="8">
    <source>
        <dbReference type="PROSITE" id="PS51444"/>
    </source>
</evidence>
<evidence type="ECO:0000259" key="7">
    <source>
        <dbReference type="PROSITE" id="PS50102"/>
    </source>
</evidence>
<feature type="compositionally biased region" description="Basic and acidic residues" evidence="6">
    <location>
        <begin position="395"/>
        <end position="409"/>
    </location>
</feature>
<feature type="compositionally biased region" description="Polar residues" evidence="6">
    <location>
        <begin position="582"/>
        <end position="592"/>
    </location>
</feature>
<organism evidence="9 10">
    <name type="scientific">Scophthalmus maximus</name>
    <name type="common">Turbot</name>
    <name type="synonym">Psetta maxima</name>
    <dbReference type="NCBI Taxonomy" id="52904"/>
    <lineage>
        <taxon>Eukaryota</taxon>
        <taxon>Metazoa</taxon>
        <taxon>Chordata</taxon>
        <taxon>Craniata</taxon>
        <taxon>Vertebrata</taxon>
        <taxon>Euteleostomi</taxon>
        <taxon>Actinopterygii</taxon>
        <taxon>Neopterygii</taxon>
        <taxon>Teleostei</taxon>
        <taxon>Neoteleostei</taxon>
        <taxon>Acanthomorphata</taxon>
        <taxon>Carangaria</taxon>
        <taxon>Pleuronectiformes</taxon>
        <taxon>Pleuronectoidei</taxon>
        <taxon>Scophthalmidae</taxon>
        <taxon>Scophthalmus</taxon>
    </lineage>
</organism>
<comment type="similarity">
    <text evidence="1">Belongs to the NDRG family.</text>
</comment>
<feature type="compositionally biased region" description="Low complexity" evidence="6">
    <location>
        <begin position="738"/>
        <end position="753"/>
    </location>
</feature>
<comment type="similarity">
    <text evidence="2">Belongs to the RRM HNRPC family. RALY subfamily.</text>
</comment>
<dbReference type="InterPro" id="IPR035979">
    <property type="entry name" value="RBD_domain_sf"/>
</dbReference>
<dbReference type="GO" id="GO:0003723">
    <property type="term" value="F:RNA binding"/>
    <property type="evidence" value="ECO:0007669"/>
    <property type="project" value="UniProtKB-UniRule"/>
</dbReference>
<dbReference type="SUPFAM" id="SSF101447">
    <property type="entry name" value="Formin homology 2 domain (FH2 domain)"/>
    <property type="match status" value="1"/>
</dbReference>
<dbReference type="FunFam" id="3.30.70.330:FF:000019">
    <property type="entry name" value="heterogeneous nuclear ribonucleoproteins C1/C2 isoform X1"/>
    <property type="match status" value="1"/>
</dbReference>
<feature type="compositionally biased region" description="Basic and acidic residues" evidence="6">
    <location>
        <begin position="518"/>
        <end position="527"/>
    </location>
</feature>
<feature type="region of interest" description="Disordered" evidence="6">
    <location>
        <begin position="395"/>
        <end position="416"/>
    </location>
</feature>
<dbReference type="GO" id="GO:0030866">
    <property type="term" value="P:cortical actin cytoskeleton organization"/>
    <property type="evidence" value="ECO:0007669"/>
    <property type="project" value="TreeGrafter"/>
</dbReference>
<feature type="region of interest" description="Disordered" evidence="6">
    <location>
        <begin position="703"/>
        <end position="756"/>
    </location>
</feature>
<dbReference type="PROSITE" id="PS51444">
    <property type="entry name" value="FH2"/>
    <property type="match status" value="1"/>
</dbReference>
<dbReference type="EMBL" id="CP026244">
    <property type="protein sequence ID" value="AWO97191.1"/>
    <property type="molecule type" value="Genomic_DNA"/>
</dbReference>
<dbReference type="GO" id="GO:0005737">
    <property type="term" value="C:cytoplasm"/>
    <property type="evidence" value="ECO:0007669"/>
    <property type="project" value="TreeGrafter"/>
</dbReference>
<dbReference type="PROSITE" id="PS50102">
    <property type="entry name" value="RRM"/>
    <property type="match status" value="1"/>
</dbReference>
<dbReference type="SMART" id="SM00498">
    <property type="entry name" value="FH2"/>
    <property type="match status" value="1"/>
</dbReference>
<dbReference type="PANTHER" id="PTHR45920">
    <property type="entry name" value="FORMIN HOMOLOGY 2 DOMAIN CONTAINING, ISOFORM I"/>
    <property type="match status" value="1"/>
</dbReference>
<dbReference type="InterPro" id="IPR004142">
    <property type="entry name" value="NDRG"/>
</dbReference>
<reference evidence="9 10" key="1">
    <citation type="submission" date="2017-12" db="EMBL/GenBank/DDBJ databases">
        <title>Integrating genomic resources of turbot (Scophthalmus maximus) in depth evaluation of genetic and physical mapping variation across individuals.</title>
        <authorList>
            <person name="Martinez P."/>
        </authorList>
    </citation>
    <scope>NUCLEOTIDE SEQUENCE [LARGE SCALE GENOMIC DNA]</scope>
</reference>